<keyword evidence="4" id="KW-0411">Iron-sulfur</keyword>
<evidence type="ECO:0000313" key="6">
    <source>
        <dbReference type="EMBL" id="MBC8179101.1"/>
    </source>
</evidence>
<dbReference type="SUPFAM" id="SSF102114">
    <property type="entry name" value="Radical SAM enzymes"/>
    <property type="match status" value="1"/>
</dbReference>
<accession>A0A8J6N313</accession>
<gene>
    <name evidence="6" type="ORF">H8E19_16985</name>
</gene>
<dbReference type="SFLD" id="SFLDS00029">
    <property type="entry name" value="Radical_SAM"/>
    <property type="match status" value="1"/>
</dbReference>
<dbReference type="InterPro" id="IPR058240">
    <property type="entry name" value="rSAM_sf"/>
</dbReference>
<dbReference type="Gene3D" id="3.20.20.70">
    <property type="entry name" value="Aldolase class I"/>
    <property type="match status" value="1"/>
</dbReference>
<dbReference type="EMBL" id="JACNJD010000346">
    <property type="protein sequence ID" value="MBC8179101.1"/>
    <property type="molecule type" value="Genomic_DNA"/>
</dbReference>
<comment type="caution">
    <text evidence="6">The sequence shown here is derived from an EMBL/GenBank/DDBJ whole genome shotgun (WGS) entry which is preliminary data.</text>
</comment>
<evidence type="ECO:0000313" key="7">
    <source>
        <dbReference type="Proteomes" id="UP000650524"/>
    </source>
</evidence>
<evidence type="ECO:0000259" key="5">
    <source>
        <dbReference type="PROSITE" id="PS51918"/>
    </source>
</evidence>
<dbReference type="InterPro" id="IPR013785">
    <property type="entry name" value="Aldolase_TIM"/>
</dbReference>
<dbReference type="GO" id="GO:0003824">
    <property type="term" value="F:catalytic activity"/>
    <property type="evidence" value="ECO:0007669"/>
    <property type="project" value="InterPro"/>
</dbReference>
<dbReference type="InterPro" id="IPR006638">
    <property type="entry name" value="Elp3/MiaA/NifB-like_rSAM"/>
</dbReference>
<evidence type="ECO:0000256" key="4">
    <source>
        <dbReference type="ARBA" id="ARBA00023014"/>
    </source>
</evidence>
<keyword evidence="2" id="KW-0479">Metal-binding</keyword>
<dbReference type="InterPro" id="IPR007197">
    <property type="entry name" value="rSAM"/>
</dbReference>
<sequence>MSKQQSPEYAKMSHATAISLGLMGGRMYRGAVNRCVNLLVHYPEGCSANCAYCGLARKRPGVFQDKSFIHVDWPIFPMEEIIDAINNAPSYVKRTCISMITNGKCRKHTLEMSDRLRNETTIPISVLISPTILEREDLYALKKNGTDKIGVAIDLATPELFDKFRGNGVSGPHKWTKYWDIMETGLEVFGDGNVGAHLMVGMGETEKEIISLIDRLWHMGVVNHLFSFFAEDGSELSHMPQPPWATYLRVQLARHLIENEESRAKDMDFDSEGRIVDFGIATNMLKDAVNSGLPFMSTGCLSPDGKVACNRPFGNCLPDVRQWNYPYRPNPEETGLINENIFELP</sequence>
<dbReference type="Pfam" id="PF04055">
    <property type="entry name" value="Radical_SAM"/>
    <property type="match status" value="1"/>
</dbReference>
<reference evidence="6 7" key="1">
    <citation type="submission" date="2020-08" db="EMBL/GenBank/DDBJ databases">
        <title>Bridging the membrane lipid divide: bacteria of the FCB group superphylum have the potential to synthesize archaeal ether lipids.</title>
        <authorList>
            <person name="Villanueva L."/>
            <person name="Von Meijenfeldt F.A.B."/>
            <person name="Westbye A.B."/>
            <person name="Yadav S."/>
            <person name="Hopmans E.C."/>
            <person name="Dutilh B.E."/>
            <person name="Sinninghe Damste J.S."/>
        </authorList>
    </citation>
    <scope>NUCLEOTIDE SEQUENCE [LARGE SCALE GENOMIC DNA]</scope>
    <source>
        <strain evidence="6">NIOZ-UU27</strain>
    </source>
</reference>
<protein>
    <submittedName>
        <fullName evidence="6">Radical SAM protein</fullName>
    </submittedName>
</protein>
<keyword evidence="1" id="KW-0949">S-adenosyl-L-methionine</keyword>
<dbReference type="GO" id="GO:0051536">
    <property type="term" value="F:iron-sulfur cluster binding"/>
    <property type="evidence" value="ECO:0007669"/>
    <property type="project" value="UniProtKB-KW"/>
</dbReference>
<evidence type="ECO:0000256" key="3">
    <source>
        <dbReference type="ARBA" id="ARBA00023004"/>
    </source>
</evidence>
<feature type="domain" description="Radical SAM core" evidence="5">
    <location>
        <begin position="28"/>
        <end position="268"/>
    </location>
</feature>
<dbReference type="PROSITE" id="PS51918">
    <property type="entry name" value="RADICAL_SAM"/>
    <property type="match status" value="1"/>
</dbReference>
<keyword evidence="3" id="KW-0408">Iron</keyword>
<dbReference type="SFLD" id="SFLDG01098">
    <property type="entry name" value="Uncharacterised_Radical_SAM_Su"/>
    <property type="match status" value="1"/>
</dbReference>
<evidence type="ECO:0000256" key="1">
    <source>
        <dbReference type="ARBA" id="ARBA00022691"/>
    </source>
</evidence>
<proteinExistence type="predicted"/>
<dbReference type="Proteomes" id="UP000650524">
    <property type="component" value="Unassembled WGS sequence"/>
</dbReference>
<name>A0A8J6N313_9DELT</name>
<dbReference type="AlphaFoldDB" id="A0A8J6N313"/>
<dbReference type="GO" id="GO:0046872">
    <property type="term" value="F:metal ion binding"/>
    <property type="evidence" value="ECO:0007669"/>
    <property type="project" value="UniProtKB-KW"/>
</dbReference>
<evidence type="ECO:0000256" key="2">
    <source>
        <dbReference type="ARBA" id="ARBA00022723"/>
    </source>
</evidence>
<dbReference type="SMART" id="SM00729">
    <property type="entry name" value="Elp3"/>
    <property type="match status" value="1"/>
</dbReference>
<organism evidence="6 7">
    <name type="scientific">Candidatus Desulfacyla euxinica</name>
    <dbReference type="NCBI Taxonomy" id="2841693"/>
    <lineage>
        <taxon>Bacteria</taxon>
        <taxon>Deltaproteobacteria</taxon>
        <taxon>Candidatus Desulfacyla</taxon>
    </lineage>
</organism>